<comment type="caution">
    <text evidence="11">The sequence shown here is derived from an EMBL/GenBank/DDBJ whole genome shotgun (WGS) entry which is preliminary data.</text>
</comment>
<dbReference type="NCBIfam" id="TIGR03413">
    <property type="entry name" value="GSH_gloB"/>
    <property type="match status" value="1"/>
</dbReference>
<protein>
    <recommendedName>
        <fullName evidence="5">hydroxyacylglutathione hydrolase</fullName>
        <ecNumber evidence="5">3.1.2.6</ecNumber>
    </recommendedName>
    <alternativeName>
        <fullName evidence="9">Glyoxalase II</fullName>
    </alternativeName>
</protein>
<dbReference type="Pfam" id="PF00753">
    <property type="entry name" value="Lactamase_B"/>
    <property type="match status" value="1"/>
</dbReference>
<evidence type="ECO:0000256" key="4">
    <source>
        <dbReference type="ARBA" id="ARBA00006759"/>
    </source>
</evidence>
<dbReference type="EMBL" id="CAJNOJ010000002">
    <property type="protein sequence ID" value="CAF0730062.1"/>
    <property type="molecule type" value="Genomic_DNA"/>
</dbReference>
<keyword evidence="7" id="KW-0378">Hydrolase</keyword>
<keyword evidence="8" id="KW-0862">Zinc</keyword>
<organism evidence="11 12">
    <name type="scientific">Adineta ricciae</name>
    <name type="common">Rotifer</name>
    <dbReference type="NCBI Taxonomy" id="249248"/>
    <lineage>
        <taxon>Eukaryota</taxon>
        <taxon>Metazoa</taxon>
        <taxon>Spiralia</taxon>
        <taxon>Gnathifera</taxon>
        <taxon>Rotifera</taxon>
        <taxon>Eurotatoria</taxon>
        <taxon>Bdelloidea</taxon>
        <taxon>Adinetida</taxon>
        <taxon>Adinetidae</taxon>
        <taxon>Adineta</taxon>
    </lineage>
</organism>
<evidence type="ECO:0000256" key="9">
    <source>
        <dbReference type="ARBA" id="ARBA00031044"/>
    </source>
</evidence>
<dbReference type="InterPro" id="IPR036866">
    <property type="entry name" value="RibonucZ/Hydroxyglut_hydro"/>
</dbReference>
<dbReference type="OrthoDB" id="515692at2759"/>
<feature type="domain" description="Metallo-beta-lactamase" evidence="10">
    <location>
        <begin position="55"/>
        <end position="217"/>
    </location>
</feature>
<dbReference type="FunFam" id="3.60.15.10:FF:000019">
    <property type="entry name" value="Hydroxyacylglutathione hydrolase, mitochondrial"/>
    <property type="match status" value="1"/>
</dbReference>
<comment type="cofactor">
    <cofactor evidence="2">
        <name>Zn(2+)</name>
        <dbReference type="ChEBI" id="CHEBI:29105"/>
    </cofactor>
</comment>
<comment type="catalytic activity">
    <reaction evidence="1">
        <text>an S-(2-hydroxyacyl)glutathione + H2O = a 2-hydroxy carboxylate + glutathione + H(+)</text>
        <dbReference type="Rhea" id="RHEA:21864"/>
        <dbReference type="ChEBI" id="CHEBI:15377"/>
        <dbReference type="ChEBI" id="CHEBI:15378"/>
        <dbReference type="ChEBI" id="CHEBI:57925"/>
        <dbReference type="ChEBI" id="CHEBI:58896"/>
        <dbReference type="ChEBI" id="CHEBI:71261"/>
        <dbReference type="EC" id="3.1.2.6"/>
    </reaction>
</comment>
<evidence type="ECO:0000313" key="12">
    <source>
        <dbReference type="Proteomes" id="UP000663852"/>
    </source>
</evidence>
<dbReference type="Pfam" id="PF16123">
    <property type="entry name" value="HAGH_C"/>
    <property type="match status" value="1"/>
</dbReference>
<dbReference type="GO" id="GO:0004416">
    <property type="term" value="F:hydroxyacylglutathione hydrolase activity"/>
    <property type="evidence" value="ECO:0007669"/>
    <property type="project" value="UniProtKB-EC"/>
</dbReference>
<reference evidence="11" key="1">
    <citation type="submission" date="2021-02" db="EMBL/GenBank/DDBJ databases">
        <authorList>
            <person name="Nowell W R."/>
        </authorList>
    </citation>
    <scope>NUCLEOTIDE SEQUENCE</scope>
</reference>
<name>A0A813N459_ADIRI</name>
<dbReference type="GO" id="GO:0046872">
    <property type="term" value="F:metal ion binding"/>
    <property type="evidence" value="ECO:0007669"/>
    <property type="project" value="UniProtKB-KW"/>
</dbReference>
<evidence type="ECO:0000256" key="8">
    <source>
        <dbReference type="ARBA" id="ARBA00022833"/>
    </source>
</evidence>
<evidence type="ECO:0000256" key="2">
    <source>
        <dbReference type="ARBA" id="ARBA00001947"/>
    </source>
</evidence>
<evidence type="ECO:0000256" key="7">
    <source>
        <dbReference type="ARBA" id="ARBA00022801"/>
    </source>
</evidence>
<dbReference type="SUPFAM" id="SSF56281">
    <property type="entry name" value="Metallo-hydrolase/oxidoreductase"/>
    <property type="match status" value="1"/>
</dbReference>
<evidence type="ECO:0000313" key="11">
    <source>
        <dbReference type="EMBL" id="CAF0730062.1"/>
    </source>
</evidence>
<dbReference type="GO" id="GO:0019243">
    <property type="term" value="P:methylglyoxal catabolic process to D-lactate via S-lactoyl-glutathione"/>
    <property type="evidence" value="ECO:0007669"/>
    <property type="project" value="InterPro"/>
</dbReference>
<accession>A0A813N459</accession>
<dbReference type="EC" id="3.1.2.6" evidence="5"/>
<keyword evidence="6" id="KW-0479">Metal-binding</keyword>
<dbReference type="PANTHER" id="PTHR11935:SF94">
    <property type="entry name" value="TENZING NORGAY, ISOFORM C"/>
    <property type="match status" value="1"/>
</dbReference>
<evidence type="ECO:0000256" key="5">
    <source>
        <dbReference type="ARBA" id="ARBA00011917"/>
    </source>
</evidence>
<evidence type="ECO:0000256" key="3">
    <source>
        <dbReference type="ARBA" id="ARBA00004963"/>
    </source>
</evidence>
<dbReference type="InterPro" id="IPR035680">
    <property type="entry name" value="Clx_II_MBL"/>
</dbReference>
<dbReference type="InterPro" id="IPR032282">
    <property type="entry name" value="HAGH_C"/>
</dbReference>
<evidence type="ECO:0000256" key="6">
    <source>
        <dbReference type="ARBA" id="ARBA00022723"/>
    </source>
</evidence>
<gene>
    <name evidence="11" type="ORF">EDS130_LOCUS1037</name>
</gene>
<dbReference type="PANTHER" id="PTHR11935">
    <property type="entry name" value="BETA LACTAMASE DOMAIN"/>
    <property type="match status" value="1"/>
</dbReference>
<comment type="pathway">
    <text evidence="3">Secondary metabolite metabolism; methylglyoxal degradation; (R)-lactate from methylglyoxal: step 2/2.</text>
</comment>
<proteinExistence type="inferred from homology"/>
<comment type="similarity">
    <text evidence="4">Belongs to the metallo-beta-lactamase superfamily. Glyoxalase II family.</text>
</comment>
<evidence type="ECO:0000259" key="10">
    <source>
        <dbReference type="SMART" id="SM00849"/>
    </source>
</evidence>
<dbReference type="InterPro" id="IPR017782">
    <property type="entry name" value="Hydroxyacylglutathione_Hdrlase"/>
</dbReference>
<dbReference type="CDD" id="cd07723">
    <property type="entry name" value="hydroxyacylglutathione_hydrolase_MBL-fold"/>
    <property type="match status" value="1"/>
</dbReference>
<evidence type="ECO:0000256" key="1">
    <source>
        <dbReference type="ARBA" id="ARBA00001623"/>
    </source>
</evidence>
<dbReference type="AlphaFoldDB" id="A0A813N459"/>
<sequence length="293" mass="32900">MKLKYKQHSVQHDIRLREVHKTMLVRHQSLLKFSSFIHHLCSRTMKIRHFNALEDNYMYLITSDKSNECAVVDPAEPAELVKTIKNEGLKLTTILTTHHHYDHAGGNSKMLEMMGAEKDQIQVVGGDKSLQALTHPVKDNEKLQIGELEVTCLSTPCHTAGHVCYVVSDGREQAVFTGDTLFIGGCGKFFEGTAAQMQSSLQKLASLDPKTLVYCGHEYTKKNLEFAATVEPDNQDLKSKQASLKSVTIPSTIGDELKFNPFMRTNQASVQAFTGKKDPVECMAELRERKNKF</sequence>
<dbReference type="Proteomes" id="UP000663852">
    <property type="component" value="Unassembled WGS sequence"/>
</dbReference>
<dbReference type="PIRSF" id="PIRSF005457">
    <property type="entry name" value="Glx"/>
    <property type="match status" value="1"/>
</dbReference>
<dbReference type="Gene3D" id="3.60.15.10">
    <property type="entry name" value="Ribonuclease Z/Hydroxyacylglutathione hydrolase-like"/>
    <property type="match status" value="1"/>
</dbReference>
<dbReference type="InterPro" id="IPR001279">
    <property type="entry name" value="Metallo-B-lactamas"/>
</dbReference>
<dbReference type="SMART" id="SM00849">
    <property type="entry name" value="Lactamase_B"/>
    <property type="match status" value="1"/>
</dbReference>
<dbReference type="HAMAP" id="MF_01374">
    <property type="entry name" value="Glyoxalase_2"/>
    <property type="match status" value="1"/>
</dbReference>